<dbReference type="Proteomes" id="UP000499080">
    <property type="component" value="Unassembled WGS sequence"/>
</dbReference>
<dbReference type="AlphaFoldDB" id="A0A4Y2KYR4"/>
<protein>
    <submittedName>
        <fullName evidence="1">Uncharacterized protein</fullName>
    </submittedName>
</protein>
<keyword evidence="2" id="KW-1185">Reference proteome</keyword>
<sequence length="88" mass="9678">MWKVFDIIDGAPAAPFDVGVDVVYIWMLPSALSVFYLLSLTNVPAPAHAGSFATDFISAFCLQRIQLLCFLEFARVPSEHVNVGFSLL</sequence>
<reference evidence="1 2" key="1">
    <citation type="journal article" date="2019" name="Sci. Rep.">
        <title>Orb-weaving spider Araneus ventricosus genome elucidates the spidroin gene catalogue.</title>
        <authorList>
            <person name="Kono N."/>
            <person name="Nakamura H."/>
            <person name="Ohtoshi R."/>
            <person name="Moran D.A.P."/>
            <person name="Shinohara A."/>
            <person name="Yoshida Y."/>
            <person name="Fujiwara M."/>
            <person name="Mori M."/>
            <person name="Tomita M."/>
            <person name="Arakawa K."/>
        </authorList>
    </citation>
    <scope>NUCLEOTIDE SEQUENCE [LARGE SCALE GENOMIC DNA]</scope>
</reference>
<accession>A0A4Y2KYR4</accession>
<comment type="caution">
    <text evidence="1">The sequence shown here is derived from an EMBL/GenBank/DDBJ whole genome shotgun (WGS) entry which is preliminary data.</text>
</comment>
<organism evidence="1 2">
    <name type="scientific">Araneus ventricosus</name>
    <name type="common">Orbweaver spider</name>
    <name type="synonym">Epeira ventricosa</name>
    <dbReference type="NCBI Taxonomy" id="182803"/>
    <lineage>
        <taxon>Eukaryota</taxon>
        <taxon>Metazoa</taxon>
        <taxon>Ecdysozoa</taxon>
        <taxon>Arthropoda</taxon>
        <taxon>Chelicerata</taxon>
        <taxon>Arachnida</taxon>
        <taxon>Araneae</taxon>
        <taxon>Araneomorphae</taxon>
        <taxon>Entelegynae</taxon>
        <taxon>Araneoidea</taxon>
        <taxon>Araneidae</taxon>
        <taxon>Araneus</taxon>
    </lineage>
</organism>
<name>A0A4Y2KYR4_ARAVE</name>
<dbReference type="EMBL" id="BGPR01005069">
    <property type="protein sequence ID" value="GBN06496.1"/>
    <property type="molecule type" value="Genomic_DNA"/>
</dbReference>
<evidence type="ECO:0000313" key="2">
    <source>
        <dbReference type="Proteomes" id="UP000499080"/>
    </source>
</evidence>
<proteinExistence type="predicted"/>
<evidence type="ECO:0000313" key="1">
    <source>
        <dbReference type="EMBL" id="GBN06496.1"/>
    </source>
</evidence>
<gene>
    <name evidence="1" type="ORF">AVEN_140578_1</name>
</gene>